<feature type="coiled-coil region" evidence="1">
    <location>
        <begin position="480"/>
        <end position="560"/>
    </location>
</feature>
<accession>A0AAD5CMK5</accession>
<feature type="coiled-coil region" evidence="1">
    <location>
        <begin position="255"/>
        <end position="356"/>
    </location>
</feature>
<feature type="domain" description="C2 NT-type" evidence="3">
    <location>
        <begin position="6"/>
        <end position="162"/>
    </location>
</feature>
<sequence>MFKPVRWRSDKNKIKGVYKLQFHATQLAQFEGDALMISMIPADVGKPTSKSEKVKVRDGSCHWEKPLFETVKFSQDPKTGKYNEKIYNFIVAKVSVDFASYAEATKLSSLSLPLKNTNSAAVLHVSLQRVQGTSDQRDIHHERSLRSHFGNGDLEGNIKENPTEDYALGNDISRDYQASVGSDIMLLSSDSSSGLNTPREHEPKNAKLTQESSVTKDKPSQWNWLNVSDPKLSTDDSSTSTLGETSEESPSDAMIQNLKVKVEALTRQANVSELELQTLRKQIVKEMKKGQDLSREVATLKEERIALKDECEKLKVEEVKVNGMLLIDQGDPWALLDELRQELNLEKDLSSNLRLKLQETLESNAELVLALEMSKSKSKSACSKSEMDDDEEQRELEAIVKEHNGAKETYLLEQRMIDICAEMELYKRDKDEMEMQMEQLALDYEIMKQENHDLTFKLERSQLQEQLKMQYECTSSYTTVTELETQIDSLEDDLKAKSKELSKSNLVIEELESYSKNLEEALRNQAHEFETDFKELMRSKTEQEQRAIRAEDDLRKMKLQNVSAATRLQDELRRLSQKMASTFEVNEKAVMNATNEANKLRVEKQVLEDTLAKVKQDLQNLGDRFQEKLVLLHDQITLKSKQLGKIKKQVEHMTEIYNLDSERLKELANDCSENIFLRKEKDLRLEIEELERKLDVLVQKTKSSQ</sequence>
<dbReference type="Pfam" id="PF10358">
    <property type="entry name" value="NT-C2"/>
    <property type="match status" value="1"/>
</dbReference>
<feature type="region of interest" description="Disordered" evidence="2">
    <location>
        <begin position="187"/>
        <end position="252"/>
    </location>
</feature>
<keyword evidence="1" id="KW-0175">Coiled coil</keyword>
<feature type="coiled-coil region" evidence="1">
    <location>
        <begin position="590"/>
        <end position="624"/>
    </location>
</feature>
<proteinExistence type="predicted"/>
<evidence type="ECO:0000256" key="1">
    <source>
        <dbReference type="SAM" id="Coils"/>
    </source>
</evidence>
<organism evidence="4 5">
    <name type="scientific">Ambrosia artemisiifolia</name>
    <name type="common">Common ragweed</name>
    <dbReference type="NCBI Taxonomy" id="4212"/>
    <lineage>
        <taxon>Eukaryota</taxon>
        <taxon>Viridiplantae</taxon>
        <taxon>Streptophyta</taxon>
        <taxon>Embryophyta</taxon>
        <taxon>Tracheophyta</taxon>
        <taxon>Spermatophyta</taxon>
        <taxon>Magnoliopsida</taxon>
        <taxon>eudicotyledons</taxon>
        <taxon>Gunneridae</taxon>
        <taxon>Pentapetalae</taxon>
        <taxon>asterids</taxon>
        <taxon>campanulids</taxon>
        <taxon>Asterales</taxon>
        <taxon>Asteraceae</taxon>
        <taxon>Asteroideae</taxon>
        <taxon>Heliantheae alliance</taxon>
        <taxon>Heliantheae</taxon>
        <taxon>Ambrosia</taxon>
    </lineage>
</organism>
<dbReference type="PANTHER" id="PTHR34452">
    <property type="entry name" value="MYOSIN HEAVY CHAIN-RELATED PROTEIN"/>
    <property type="match status" value="1"/>
</dbReference>
<dbReference type="PROSITE" id="PS51840">
    <property type="entry name" value="C2_NT"/>
    <property type="match status" value="1"/>
</dbReference>
<dbReference type="Proteomes" id="UP001206925">
    <property type="component" value="Unassembled WGS sequence"/>
</dbReference>
<dbReference type="InterPro" id="IPR019448">
    <property type="entry name" value="NT-C2"/>
</dbReference>
<feature type="coiled-coil region" evidence="1">
    <location>
        <begin position="673"/>
        <end position="700"/>
    </location>
</feature>
<keyword evidence="5" id="KW-1185">Reference proteome</keyword>
<feature type="coiled-coil region" evidence="1">
    <location>
        <begin position="423"/>
        <end position="450"/>
    </location>
</feature>
<evidence type="ECO:0000256" key="2">
    <source>
        <dbReference type="SAM" id="MobiDB-lite"/>
    </source>
</evidence>
<dbReference type="PANTHER" id="PTHR34452:SF12">
    <property type="entry name" value="NT-TYPE C2 DOMAIN-CONTAINING PROTEIN"/>
    <property type="match status" value="1"/>
</dbReference>
<dbReference type="EMBL" id="JAMZMK010007544">
    <property type="protein sequence ID" value="KAI7744389.1"/>
    <property type="molecule type" value="Genomic_DNA"/>
</dbReference>
<feature type="compositionally biased region" description="Low complexity" evidence="2">
    <location>
        <begin position="228"/>
        <end position="244"/>
    </location>
</feature>
<evidence type="ECO:0000313" key="4">
    <source>
        <dbReference type="EMBL" id="KAI7744389.1"/>
    </source>
</evidence>
<evidence type="ECO:0000259" key="3">
    <source>
        <dbReference type="PROSITE" id="PS51840"/>
    </source>
</evidence>
<name>A0AAD5CMK5_AMBAR</name>
<protein>
    <recommendedName>
        <fullName evidence="3">C2 NT-type domain-containing protein</fullName>
    </recommendedName>
</protein>
<comment type="caution">
    <text evidence="4">The sequence shown here is derived from an EMBL/GenBank/DDBJ whole genome shotgun (WGS) entry which is preliminary data.</text>
</comment>
<dbReference type="AlphaFoldDB" id="A0AAD5CMK5"/>
<reference evidence="4" key="1">
    <citation type="submission" date="2022-06" db="EMBL/GenBank/DDBJ databases">
        <title>Uncovering the hologenomic basis of an extraordinary plant invasion.</title>
        <authorList>
            <person name="Bieker V.C."/>
            <person name="Martin M.D."/>
            <person name="Gilbert T."/>
            <person name="Hodgins K."/>
            <person name="Battlay P."/>
            <person name="Petersen B."/>
            <person name="Wilson J."/>
        </authorList>
    </citation>
    <scope>NUCLEOTIDE SEQUENCE</scope>
    <source>
        <strain evidence="4">AA19_3_7</strain>
        <tissue evidence="4">Leaf</tissue>
    </source>
</reference>
<gene>
    <name evidence="4" type="ORF">M8C21_013842</name>
</gene>
<evidence type="ECO:0000313" key="5">
    <source>
        <dbReference type="Proteomes" id="UP001206925"/>
    </source>
</evidence>
<feature type="region of interest" description="Disordered" evidence="2">
    <location>
        <begin position="147"/>
        <end position="166"/>
    </location>
</feature>